<keyword evidence="3" id="KW-1185">Reference proteome</keyword>
<feature type="region of interest" description="Disordered" evidence="1">
    <location>
        <begin position="1"/>
        <end position="43"/>
    </location>
</feature>
<comment type="caution">
    <text evidence="2">The sequence shown here is derived from an EMBL/GenBank/DDBJ whole genome shotgun (WGS) entry which is preliminary data.</text>
</comment>
<name>A0AAD5WGF5_PARTN</name>
<evidence type="ECO:0000313" key="2">
    <source>
        <dbReference type="EMBL" id="KAJ1369021.1"/>
    </source>
</evidence>
<gene>
    <name evidence="2" type="ORF">KIN20_030395</name>
</gene>
<dbReference type="EMBL" id="JAHQIW010006389">
    <property type="protein sequence ID" value="KAJ1369021.1"/>
    <property type="molecule type" value="Genomic_DNA"/>
</dbReference>
<feature type="compositionally biased region" description="Basic and acidic residues" evidence="1">
    <location>
        <begin position="11"/>
        <end position="23"/>
    </location>
</feature>
<evidence type="ECO:0000256" key="1">
    <source>
        <dbReference type="SAM" id="MobiDB-lite"/>
    </source>
</evidence>
<dbReference type="AlphaFoldDB" id="A0AAD5WGF5"/>
<proteinExistence type="predicted"/>
<organism evidence="2 3">
    <name type="scientific">Parelaphostrongylus tenuis</name>
    <name type="common">Meningeal worm</name>
    <dbReference type="NCBI Taxonomy" id="148309"/>
    <lineage>
        <taxon>Eukaryota</taxon>
        <taxon>Metazoa</taxon>
        <taxon>Ecdysozoa</taxon>
        <taxon>Nematoda</taxon>
        <taxon>Chromadorea</taxon>
        <taxon>Rhabditida</taxon>
        <taxon>Rhabditina</taxon>
        <taxon>Rhabditomorpha</taxon>
        <taxon>Strongyloidea</taxon>
        <taxon>Metastrongylidae</taxon>
        <taxon>Parelaphostrongylus</taxon>
    </lineage>
</organism>
<evidence type="ECO:0000313" key="3">
    <source>
        <dbReference type="Proteomes" id="UP001196413"/>
    </source>
</evidence>
<accession>A0AAD5WGF5</accession>
<dbReference type="Proteomes" id="UP001196413">
    <property type="component" value="Unassembled WGS sequence"/>
</dbReference>
<feature type="non-terminal residue" evidence="2">
    <location>
        <position position="1"/>
    </location>
</feature>
<sequence length="66" mass="7560">SFHILGAPRSRGYDSRRDAREAELYPPPPLSDSQQQRPMERHSKATFKIARSDQRVFYAVQDAAIS</sequence>
<protein>
    <submittedName>
        <fullName evidence="2">Uncharacterized protein</fullName>
    </submittedName>
</protein>
<reference evidence="2" key="1">
    <citation type="submission" date="2021-06" db="EMBL/GenBank/DDBJ databases">
        <title>Parelaphostrongylus tenuis whole genome reference sequence.</title>
        <authorList>
            <person name="Garwood T.J."/>
            <person name="Larsen P.A."/>
            <person name="Fountain-Jones N.M."/>
            <person name="Garbe J.R."/>
            <person name="Macchietto M.G."/>
            <person name="Kania S.A."/>
            <person name="Gerhold R.W."/>
            <person name="Richards J.E."/>
            <person name="Wolf T.M."/>
        </authorList>
    </citation>
    <scope>NUCLEOTIDE SEQUENCE</scope>
    <source>
        <strain evidence="2">MNPRO001-30</strain>
        <tissue evidence="2">Meninges</tissue>
    </source>
</reference>